<keyword evidence="1" id="KW-1133">Transmembrane helix</keyword>
<gene>
    <name evidence="2" type="ORF">GM543_05210</name>
</gene>
<comment type="caution">
    <text evidence="2">The sequence shown here is derived from an EMBL/GenBank/DDBJ whole genome shotgun (WGS) entry which is preliminary data.</text>
</comment>
<feature type="transmembrane region" description="Helical" evidence="1">
    <location>
        <begin position="66"/>
        <end position="89"/>
    </location>
</feature>
<reference evidence="2 3" key="1">
    <citation type="submission" date="2019-11" db="EMBL/GenBank/DDBJ databases">
        <title>Growth characteristics of pneumococcus vary with the chemical composition of the capsule and with environmental conditions.</title>
        <authorList>
            <person name="Tothpal A."/>
            <person name="Desobry K."/>
            <person name="Joshi S."/>
            <person name="Wyllie A.L."/>
            <person name="Weinberger D.M."/>
        </authorList>
    </citation>
    <scope>NUCLEOTIDE SEQUENCE [LARGE SCALE GENOMIC DNA]</scope>
    <source>
        <strain evidence="3">pnumococcus35B</strain>
    </source>
</reference>
<feature type="transmembrane region" description="Helical" evidence="1">
    <location>
        <begin position="95"/>
        <end position="114"/>
    </location>
</feature>
<name>A0A6I3U557_STREE</name>
<protein>
    <recommendedName>
        <fullName evidence="4">Leader peptidase</fullName>
    </recommendedName>
</protein>
<evidence type="ECO:0000313" key="3">
    <source>
        <dbReference type="Proteomes" id="UP000469505"/>
    </source>
</evidence>
<feature type="transmembrane region" description="Helical" evidence="1">
    <location>
        <begin position="12"/>
        <end position="34"/>
    </location>
</feature>
<feature type="transmembrane region" description="Helical" evidence="1">
    <location>
        <begin position="126"/>
        <end position="144"/>
    </location>
</feature>
<evidence type="ECO:0000256" key="1">
    <source>
        <dbReference type="SAM" id="Phobius"/>
    </source>
</evidence>
<keyword evidence="1" id="KW-0472">Membrane</keyword>
<proteinExistence type="predicted"/>
<evidence type="ECO:0000313" key="2">
    <source>
        <dbReference type="EMBL" id="MTV86918.1"/>
    </source>
</evidence>
<sequence>MESRLMKNKHYFFDTILIILLLISTIFCVSPVFIKLDILGTPSHAILTFVLAIPLFYILSQCLHTLLLLVSSIFCKLRPIYFYFIFVIIIGARKYYRILFHQLMGFSPGIAVFYKESQTTKNLFKFYYFLYFTTLISYYFFFTFVYDKPLLLPLISFSIIIALVQKLYRIENQQLFLLKSKVLTILESKKNCEFNLQDYHEIWKLQSKSELPCVALSYISLIKPYLSESVREQIDLLEVKRFKKINHPISLYGMLDVIKLNLYLRHYNEKNKYESMLKKILEVRPDFVLIEQNIDDSLNSSQPLSLSLAISEIQLLLEVYMGIKHVSIRR</sequence>
<keyword evidence="1" id="KW-0812">Transmembrane</keyword>
<dbReference type="AlphaFoldDB" id="A0A6I3U557"/>
<organism evidence="2 3">
    <name type="scientific">Streptococcus pneumoniae</name>
    <dbReference type="NCBI Taxonomy" id="1313"/>
    <lineage>
        <taxon>Bacteria</taxon>
        <taxon>Bacillati</taxon>
        <taxon>Bacillota</taxon>
        <taxon>Bacilli</taxon>
        <taxon>Lactobacillales</taxon>
        <taxon>Streptococcaceae</taxon>
        <taxon>Streptococcus</taxon>
    </lineage>
</organism>
<accession>A0A6I3U557</accession>
<dbReference type="EMBL" id="WNHX01000018">
    <property type="protein sequence ID" value="MTV86918.1"/>
    <property type="molecule type" value="Genomic_DNA"/>
</dbReference>
<dbReference type="Proteomes" id="UP000469505">
    <property type="component" value="Unassembled WGS sequence"/>
</dbReference>
<evidence type="ECO:0008006" key="4">
    <source>
        <dbReference type="Google" id="ProtNLM"/>
    </source>
</evidence>
<feature type="transmembrane region" description="Helical" evidence="1">
    <location>
        <begin position="40"/>
        <end position="59"/>
    </location>
</feature>